<name>A0ABV8TXJ7_9ACTN</name>
<keyword evidence="1 2" id="KW-0592">Phosphate transport</keyword>
<comment type="subunit">
    <text evidence="2">Homodimer.</text>
</comment>
<dbReference type="InterPro" id="IPR028366">
    <property type="entry name" value="PhoU"/>
</dbReference>
<keyword evidence="2" id="KW-0963">Cytoplasm</keyword>
<sequence>MGNVFHQQLDELAELLVDMSRRTTRAMERAGEALSTGDVDLARKAVVGDGKINRLQYQVDDFVVDLMTRYQPVAQDLRFILGAARITIDLERAADYAKHIAQTVIDRAPFPAVPEFLRPQYEGMARAAVRIGDKTTRVLETLDTVEASQLSLDDDELDALQETVHGSFETWDYGAQAAVDAALLARFFERFGDHCVKVAHQVVYLVTGEIRLDRSA</sequence>
<dbReference type="Pfam" id="PF01895">
    <property type="entry name" value="PhoU"/>
    <property type="match status" value="2"/>
</dbReference>
<keyword evidence="2" id="KW-0813">Transport</keyword>
<evidence type="ECO:0000313" key="4">
    <source>
        <dbReference type="EMBL" id="MFC4335505.1"/>
    </source>
</evidence>
<dbReference type="NCBIfam" id="TIGR02135">
    <property type="entry name" value="phoU_full"/>
    <property type="match status" value="1"/>
</dbReference>
<evidence type="ECO:0000256" key="2">
    <source>
        <dbReference type="PIRNR" id="PIRNR003107"/>
    </source>
</evidence>
<protein>
    <recommendedName>
        <fullName evidence="2">Phosphate-specific transport system accessory protein PhoU</fullName>
    </recommendedName>
</protein>
<dbReference type="Gene3D" id="1.20.58.220">
    <property type="entry name" value="Phosphate transport system protein phou homolog 2, domain 2"/>
    <property type="match status" value="1"/>
</dbReference>
<dbReference type="RefSeq" id="WP_380620420.1">
    <property type="nucleotide sequence ID" value="NZ_JBHSDK010000013.1"/>
</dbReference>
<comment type="function">
    <text evidence="2">Plays a role in the regulation of phosphate uptake.</text>
</comment>
<comment type="caution">
    <text evidence="4">The sequence shown here is derived from an EMBL/GenBank/DDBJ whole genome shotgun (WGS) entry which is preliminary data.</text>
</comment>
<feature type="domain" description="PhoU" evidence="3">
    <location>
        <begin position="124"/>
        <end position="201"/>
    </location>
</feature>
<dbReference type="Proteomes" id="UP001595823">
    <property type="component" value="Unassembled WGS sequence"/>
</dbReference>
<evidence type="ECO:0000256" key="1">
    <source>
        <dbReference type="ARBA" id="ARBA00022592"/>
    </source>
</evidence>
<dbReference type="SUPFAM" id="SSF109755">
    <property type="entry name" value="PhoU-like"/>
    <property type="match status" value="1"/>
</dbReference>
<proteinExistence type="inferred from homology"/>
<dbReference type="InterPro" id="IPR026022">
    <property type="entry name" value="PhoU_dom"/>
</dbReference>
<feature type="domain" description="PhoU" evidence="3">
    <location>
        <begin position="17"/>
        <end position="104"/>
    </location>
</feature>
<comment type="subcellular location">
    <subcellularLocation>
        <location evidence="2">Cytoplasm</location>
    </subcellularLocation>
</comment>
<gene>
    <name evidence="4" type="primary">phoU</name>
    <name evidence="4" type="ORF">ACFPET_09870</name>
</gene>
<reference evidence="5" key="1">
    <citation type="journal article" date="2019" name="Int. J. Syst. Evol. Microbiol.">
        <title>The Global Catalogue of Microorganisms (GCM) 10K type strain sequencing project: providing services to taxonomists for standard genome sequencing and annotation.</title>
        <authorList>
            <consortium name="The Broad Institute Genomics Platform"/>
            <consortium name="The Broad Institute Genome Sequencing Center for Infectious Disease"/>
            <person name="Wu L."/>
            <person name="Ma J."/>
        </authorList>
    </citation>
    <scope>NUCLEOTIDE SEQUENCE [LARGE SCALE GENOMIC DNA]</scope>
    <source>
        <strain evidence="5">IBRC-M 10908</strain>
    </source>
</reference>
<comment type="similarity">
    <text evidence="2">Belongs to the PhoU family.</text>
</comment>
<keyword evidence="5" id="KW-1185">Reference proteome</keyword>
<organism evidence="4 5">
    <name type="scientific">Salininema proteolyticum</name>
    <dbReference type="NCBI Taxonomy" id="1607685"/>
    <lineage>
        <taxon>Bacteria</taxon>
        <taxon>Bacillati</taxon>
        <taxon>Actinomycetota</taxon>
        <taxon>Actinomycetes</taxon>
        <taxon>Glycomycetales</taxon>
        <taxon>Glycomycetaceae</taxon>
        <taxon>Salininema</taxon>
    </lineage>
</organism>
<dbReference type="InterPro" id="IPR038078">
    <property type="entry name" value="PhoU-like_sf"/>
</dbReference>
<evidence type="ECO:0000259" key="3">
    <source>
        <dbReference type="Pfam" id="PF01895"/>
    </source>
</evidence>
<dbReference type="EMBL" id="JBHSDK010000013">
    <property type="protein sequence ID" value="MFC4335505.1"/>
    <property type="molecule type" value="Genomic_DNA"/>
</dbReference>
<dbReference type="PANTHER" id="PTHR42930">
    <property type="entry name" value="PHOSPHATE-SPECIFIC TRANSPORT SYSTEM ACCESSORY PROTEIN PHOU"/>
    <property type="match status" value="1"/>
</dbReference>
<dbReference type="PIRSF" id="PIRSF003107">
    <property type="entry name" value="PhoU"/>
    <property type="match status" value="1"/>
</dbReference>
<evidence type="ECO:0000313" key="5">
    <source>
        <dbReference type="Proteomes" id="UP001595823"/>
    </source>
</evidence>
<dbReference type="PANTHER" id="PTHR42930:SF3">
    <property type="entry name" value="PHOSPHATE-SPECIFIC TRANSPORT SYSTEM ACCESSORY PROTEIN PHOU"/>
    <property type="match status" value="1"/>
</dbReference>
<accession>A0ABV8TXJ7</accession>